<dbReference type="InterPro" id="IPR036890">
    <property type="entry name" value="HATPase_C_sf"/>
</dbReference>
<organism evidence="3 4">
    <name type="scientific">Actinoallomurus bryophytorum</name>
    <dbReference type="NCBI Taxonomy" id="1490222"/>
    <lineage>
        <taxon>Bacteria</taxon>
        <taxon>Bacillati</taxon>
        <taxon>Actinomycetota</taxon>
        <taxon>Actinomycetes</taxon>
        <taxon>Streptosporangiales</taxon>
        <taxon>Thermomonosporaceae</taxon>
        <taxon>Actinoallomurus</taxon>
    </lineage>
</organism>
<proteinExistence type="predicted"/>
<dbReference type="PROSITE" id="PS50109">
    <property type="entry name" value="HIS_KIN"/>
    <property type="match status" value="1"/>
</dbReference>
<dbReference type="AlphaFoldDB" id="A0A543CTQ9"/>
<keyword evidence="4" id="KW-1185">Reference proteome</keyword>
<accession>A0A543CTQ9</accession>
<comment type="caution">
    <text evidence="3">The sequence shown here is derived from an EMBL/GenBank/DDBJ whole genome shotgun (WGS) entry which is preliminary data.</text>
</comment>
<dbReference type="SMART" id="SM00387">
    <property type="entry name" value="HATPase_c"/>
    <property type="match status" value="1"/>
</dbReference>
<dbReference type="Gene3D" id="3.30.565.10">
    <property type="entry name" value="Histidine kinase-like ATPase, C-terminal domain"/>
    <property type="match status" value="1"/>
</dbReference>
<keyword evidence="1 3" id="KW-0808">Transferase</keyword>
<reference evidence="3 4" key="1">
    <citation type="submission" date="2019-06" db="EMBL/GenBank/DDBJ databases">
        <title>Sequencing the genomes of 1000 actinobacteria strains.</title>
        <authorList>
            <person name="Klenk H.-P."/>
        </authorList>
    </citation>
    <scope>NUCLEOTIDE SEQUENCE [LARGE SCALE GENOMIC DNA]</scope>
    <source>
        <strain evidence="3 4">DSM 102200</strain>
    </source>
</reference>
<dbReference type="InterPro" id="IPR050640">
    <property type="entry name" value="Bact_2-comp_sensor_kinase"/>
</dbReference>
<dbReference type="SUPFAM" id="SSF55874">
    <property type="entry name" value="ATPase domain of HSP90 chaperone/DNA topoisomerase II/histidine kinase"/>
    <property type="match status" value="1"/>
</dbReference>
<keyword evidence="1 3" id="KW-0418">Kinase</keyword>
<evidence type="ECO:0000259" key="2">
    <source>
        <dbReference type="PROSITE" id="PS50109"/>
    </source>
</evidence>
<feature type="domain" description="Histidine kinase" evidence="2">
    <location>
        <begin position="290"/>
        <end position="391"/>
    </location>
</feature>
<gene>
    <name evidence="3" type="ORF">FB559_6132</name>
</gene>
<dbReference type="EMBL" id="VFOZ01000001">
    <property type="protein sequence ID" value="TQM00419.1"/>
    <property type="molecule type" value="Genomic_DNA"/>
</dbReference>
<protein>
    <submittedName>
        <fullName evidence="3">Two-component system LytT family sensor kinase</fullName>
    </submittedName>
</protein>
<dbReference type="Proteomes" id="UP000316096">
    <property type="component" value="Unassembled WGS sequence"/>
</dbReference>
<evidence type="ECO:0000256" key="1">
    <source>
        <dbReference type="ARBA" id="ARBA00022777"/>
    </source>
</evidence>
<dbReference type="InterPro" id="IPR005467">
    <property type="entry name" value="His_kinase_dom"/>
</dbReference>
<name>A0A543CTQ9_9ACTN</name>
<sequence>MIVLTAVGGVLLLVAGMLTGRWTTRPRLAQGADAGAGTPTEAATFSTLHTASLAAPPLRAGLTESTARKSARRLRDLLGTQAVCLTDHKAVLAWDGVGEDHHRANAMDHARPVLQGGRGKVFPTGCDQHDCSLRWAFVAPLTVDDAVLGVLVAYGANESAVLVRAADEVARWISVQLELAELDHSRTRLIEAEIRALRAQISPHFIYNSLAAIASFVRTDPDRARELLLEFADFTRYSFRRHGDFTTLAEELHSIEQYLALAGARFGDRLAVTLQIAPEVLPVTLPFLCLQPLVENAIKHGLEDSKGASHITITAQDAGADAIVAIEDDGIGMDPQRLGRILDGEAGPTTGIGLRNVDERLRQVYGDGYGLVAETAVEAGMKITIRLPKYRKGVLPSSEAAPARDR</sequence>
<evidence type="ECO:0000313" key="3">
    <source>
        <dbReference type="EMBL" id="TQM00419.1"/>
    </source>
</evidence>
<dbReference type="RefSeq" id="WP_246122194.1">
    <property type="nucleotide sequence ID" value="NZ_VFOZ01000001.1"/>
</dbReference>
<dbReference type="GO" id="GO:0016020">
    <property type="term" value="C:membrane"/>
    <property type="evidence" value="ECO:0007669"/>
    <property type="project" value="InterPro"/>
</dbReference>
<evidence type="ECO:0000313" key="4">
    <source>
        <dbReference type="Proteomes" id="UP000316096"/>
    </source>
</evidence>
<dbReference type="PANTHER" id="PTHR34220">
    <property type="entry name" value="SENSOR HISTIDINE KINASE YPDA"/>
    <property type="match status" value="1"/>
</dbReference>
<dbReference type="Pfam" id="PF02518">
    <property type="entry name" value="HATPase_c"/>
    <property type="match status" value="1"/>
</dbReference>
<dbReference type="GO" id="GO:0000155">
    <property type="term" value="F:phosphorelay sensor kinase activity"/>
    <property type="evidence" value="ECO:0007669"/>
    <property type="project" value="InterPro"/>
</dbReference>
<dbReference type="PANTHER" id="PTHR34220:SF7">
    <property type="entry name" value="SENSOR HISTIDINE KINASE YPDA"/>
    <property type="match status" value="1"/>
</dbReference>
<dbReference type="Pfam" id="PF06580">
    <property type="entry name" value="His_kinase"/>
    <property type="match status" value="1"/>
</dbReference>
<dbReference type="InterPro" id="IPR003594">
    <property type="entry name" value="HATPase_dom"/>
</dbReference>
<dbReference type="InterPro" id="IPR010559">
    <property type="entry name" value="Sig_transdc_His_kin_internal"/>
</dbReference>
<dbReference type="CDD" id="cd16956">
    <property type="entry name" value="HATPase_YehU-like"/>
    <property type="match status" value="1"/>
</dbReference>